<name>A0A2K8SFB6_9MOLU</name>
<evidence type="ECO:0000313" key="2">
    <source>
        <dbReference type="Proteomes" id="UP000231823"/>
    </source>
</evidence>
<dbReference type="EMBL" id="CP025057">
    <property type="protein sequence ID" value="AUB32134.1"/>
    <property type="molecule type" value="Genomic_DNA"/>
</dbReference>
<dbReference type="Proteomes" id="UP000231823">
    <property type="component" value="Chromosome"/>
</dbReference>
<protein>
    <submittedName>
        <fullName evidence="1">Uncharacterized protein</fullName>
    </submittedName>
</protein>
<dbReference type="OrthoDB" id="388723at2"/>
<keyword evidence="2" id="KW-1185">Reference proteome</keyword>
<reference evidence="1 2" key="1">
    <citation type="submission" date="2017-12" db="EMBL/GenBank/DDBJ databases">
        <title>Complete genome sequence of Spiroplasma floricola 23-6 (ATCC 29989).</title>
        <authorList>
            <person name="Tsai Y.-M."/>
            <person name="Wu P.-S."/>
            <person name="Lo W.-S."/>
            <person name="Kuo C.-H."/>
        </authorList>
    </citation>
    <scope>NUCLEOTIDE SEQUENCE [LARGE SCALE GENOMIC DNA]</scope>
    <source>
        <strain evidence="1 2">23-6</strain>
    </source>
</reference>
<dbReference type="RefSeq" id="WP_100917080.1">
    <property type="nucleotide sequence ID" value="NZ_CP025057.1"/>
</dbReference>
<sequence>MFKNILLTLSLTSFSTTTVSSLVEKNNVSEKEKLINFLRNDIEKKKVFLGNENYIKFDNKVFTNKNLLNEYLLSNSYIKSEFTFSNPNKIIKDYENMILDKNRIYSLDMDKYTKVYRDAFGNIAKTSKNALDTYTNAGLVKQKYSYDEVQWFDTPEEAKINQKDKMEIRSSLYYIHNNKYYNAFNITDINNLLGDFKKGYFVNKEKNIEGNRLLKPIKEYGDKKDIFDKMIRELKSNFLDSYFYKSSKVEYINKLKIKSKDENQFRVLFPGENEDIFMYGNEAELTFANKYSTYQEMLNDFRDRSKWMRHQEWGIVNCIYYLQRWMDLINPKTGKKERARIGLFPKWVRNNEARIDNYVYWDNTKSTLINYYDERKQNSITTINLNAPRYSLKETLVTERESVYNSWFLEYFAKNITNFGVEENTRINYKDILKEKFIKNIDGSVYKDLLYDVNNAKGHPYSLIKSYYDWLPIKQRILQSPKVINGKTMYQLKPDFYVEKKQLDTYLPLQGKFSTVLKFFYGSTSDISSEDGKLLSDTYEEAMERKFINSKLTLKKKYIAFNVFGESVESGESQEEAIRKLQNSILLNSKMVHKDEYNTWNWNLKKSYDSIISDGRYIVYKVFLKNSNDYIYFPSQERALKAVLSNSISNGSLNEFSTKKYMYTYIDSINKFEYSLIFYDNDIQSAINKILDKRNLN</sequence>
<evidence type="ECO:0000313" key="1">
    <source>
        <dbReference type="EMBL" id="AUB32134.1"/>
    </source>
</evidence>
<dbReference type="KEGG" id="sfz:SFLOR_v1c10880"/>
<organism evidence="1 2">
    <name type="scientific">Spiroplasma floricola 23-6</name>
    <dbReference type="NCBI Taxonomy" id="1336749"/>
    <lineage>
        <taxon>Bacteria</taxon>
        <taxon>Bacillati</taxon>
        <taxon>Mycoplasmatota</taxon>
        <taxon>Mollicutes</taxon>
        <taxon>Entomoplasmatales</taxon>
        <taxon>Spiroplasmataceae</taxon>
        <taxon>Spiroplasma</taxon>
    </lineage>
</organism>
<accession>A0A2K8SFB6</accession>
<proteinExistence type="predicted"/>
<dbReference type="AlphaFoldDB" id="A0A2K8SFB6"/>
<gene>
    <name evidence="1" type="ORF">SFLOR_v1c10880</name>
</gene>